<dbReference type="Proteomes" id="UP000694383">
    <property type="component" value="Unplaced"/>
</dbReference>
<reference evidence="1" key="1">
    <citation type="submission" date="2025-08" db="UniProtKB">
        <authorList>
            <consortium name="Ensembl"/>
        </authorList>
    </citation>
    <scope>IDENTIFICATION</scope>
</reference>
<dbReference type="Ensembl" id="ENSOSIT00000009298.1">
    <property type="protein sequence ID" value="ENSOSIP00000008726.1"/>
    <property type="gene ID" value="ENSOSIG00000005586.1"/>
</dbReference>
<dbReference type="GeneTree" id="ENSGT01000000220622"/>
<dbReference type="AlphaFoldDB" id="A0A8C7X7E9"/>
<name>A0A8C7X7E9_9TELE</name>
<reference evidence="1" key="2">
    <citation type="submission" date="2025-09" db="UniProtKB">
        <authorList>
            <consortium name="Ensembl"/>
        </authorList>
    </citation>
    <scope>IDENTIFICATION</scope>
</reference>
<sequence>RKEIKEFMESKGRDSHGKLISTMFDNIKGDLTHFLVCKVLVENTDKDILRNLCSQKKHDLIQKLRENFEHRFSDFKTHEKSFDLFQNPSLVSLKKSLERCSLSSSTCRRAPKPDTYICEKTFSTMAINNSTLRSRLTDGHLHDLLHIATTEVEPDIRGPTGSSTTNPLQ</sequence>
<keyword evidence="2" id="KW-1185">Reference proteome</keyword>
<evidence type="ECO:0000313" key="2">
    <source>
        <dbReference type="Proteomes" id="UP000694383"/>
    </source>
</evidence>
<dbReference type="PANTHER" id="PTHR45913:SF5">
    <property type="entry name" value="GENERAL TRANSCRIPTION FACTOR II-I REPEAT DOMAIN-CONTAINING PROTEIN 2A-LIKE PROTEIN"/>
    <property type="match status" value="1"/>
</dbReference>
<dbReference type="PANTHER" id="PTHR45913">
    <property type="entry name" value="EPM2A-INTERACTING PROTEIN 1"/>
    <property type="match status" value="1"/>
</dbReference>
<protein>
    <submittedName>
        <fullName evidence="1">Uncharacterized protein</fullName>
    </submittedName>
</protein>
<organism evidence="1 2">
    <name type="scientific">Oryzias sinensis</name>
    <name type="common">Chinese medaka</name>
    <dbReference type="NCBI Taxonomy" id="183150"/>
    <lineage>
        <taxon>Eukaryota</taxon>
        <taxon>Metazoa</taxon>
        <taxon>Chordata</taxon>
        <taxon>Craniata</taxon>
        <taxon>Vertebrata</taxon>
        <taxon>Euteleostomi</taxon>
        <taxon>Actinopterygii</taxon>
        <taxon>Neopterygii</taxon>
        <taxon>Teleostei</taxon>
        <taxon>Neoteleostei</taxon>
        <taxon>Acanthomorphata</taxon>
        <taxon>Ovalentaria</taxon>
        <taxon>Atherinomorphae</taxon>
        <taxon>Beloniformes</taxon>
        <taxon>Adrianichthyidae</taxon>
        <taxon>Oryziinae</taxon>
        <taxon>Oryzias</taxon>
    </lineage>
</organism>
<proteinExistence type="predicted"/>
<accession>A0A8C7X7E9</accession>
<evidence type="ECO:0000313" key="1">
    <source>
        <dbReference type="Ensembl" id="ENSOSIP00000008726.1"/>
    </source>
</evidence>